<organism evidence="2 3">
    <name type="scientific">Brachionus calyciflorus</name>
    <dbReference type="NCBI Taxonomy" id="104777"/>
    <lineage>
        <taxon>Eukaryota</taxon>
        <taxon>Metazoa</taxon>
        <taxon>Spiralia</taxon>
        <taxon>Gnathifera</taxon>
        <taxon>Rotifera</taxon>
        <taxon>Eurotatoria</taxon>
        <taxon>Monogononta</taxon>
        <taxon>Pseudotrocha</taxon>
        <taxon>Ploima</taxon>
        <taxon>Brachionidae</taxon>
        <taxon>Brachionus</taxon>
    </lineage>
</organism>
<protein>
    <submittedName>
        <fullName evidence="2">Uncharacterized protein</fullName>
    </submittedName>
</protein>
<sequence>MKIVFLLFVLGTVLNVSELKVLTKRSFMDQINELANLDSQISSFLNQNSLDISGLSNQIQNLFNQNLDPNAISNLNTQLLNALNQTQNLDAINKINSQIASLLGPSITSLGELLNSINSVDTTQLNNFNLDFLLSQIPEKLTFQNLLPALETPDLNLLGLSNFIDDLFTNKLTDCLYNQIQDTSKLNPCVSSNSLLMSYLSQLGDIDQALKKIDSFLNLNITTGLAELSQSNLLGSILEIPQVKNLTGCLIELDETSSKYSTCLQIFPDLMNAINSNNTNYNNESFLDQDLRHILLKVVKMADFSKLVQSYLIKDLVNCVNEQFKNPTVLNSCVSTNVLITSVLDKNMIDWLSNTLKVLNDFKKIEIKGLIELLLKTSGLDVQINSVLDQTKNSILIVKDAIAKYNLNNLISNETLLQEATQCLINQFDDLSKLNDCILNSSELKALMNPQVLRNLSAAIQSFTSTLEQTNIPGISLLLSNSGIRNLANNLENLARSIELSIQITTTTKSSKSISLAPSSILISSFIFVYFLF</sequence>
<accession>A0A813M525</accession>
<dbReference type="EMBL" id="CAJNOC010000136">
    <property type="protein sequence ID" value="CAF0718201.1"/>
    <property type="molecule type" value="Genomic_DNA"/>
</dbReference>
<keyword evidence="1" id="KW-0732">Signal</keyword>
<feature type="signal peptide" evidence="1">
    <location>
        <begin position="1"/>
        <end position="19"/>
    </location>
</feature>
<comment type="caution">
    <text evidence="2">The sequence shown here is derived from an EMBL/GenBank/DDBJ whole genome shotgun (WGS) entry which is preliminary data.</text>
</comment>
<evidence type="ECO:0000313" key="3">
    <source>
        <dbReference type="Proteomes" id="UP000663879"/>
    </source>
</evidence>
<name>A0A813M525_9BILA</name>
<evidence type="ECO:0000313" key="2">
    <source>
        <dbReference type="EMBL" id="CAF0718201.1"/>
    </source>
</evidence>
<evidence type="ECO:0000256" key="1">
    <source>
        <dbReference type="SAM" id="SignalP"/>
    </source>
</evidence>
<dbReference type="AlphaFoldDB" id="A0A813M525"/>
<proteinExistence type="predicted"/>
<gene>
    <name evidence="2" type="ORF">OXX778_LOCUS1920</name>
</gene>
<reference evidence="2" key="1">
    <citation type="submission" date="2021-02" db="EMBL/GenBank/DDBJ databases">
        <authorList>
            <person name="Nowell W R."/>
        </authorList>
    </citation>
    <scope>NUCLEOTIDE SEQUENCE</scope>
    <source>
        <strain evidence="2">Ploen Becks lab</strain>
    </source>
</reference>
<feature type="chain" id="PRO_5032701848" evidence="1">
    <location>
        <begin position="20"/>
        <end position="533"/>
    </location>
</feature>
<keyword evidence="3" id="KW-1185">Reference proteome</keyword>
<dbReference type="Proteomes" id="UP000663879">
    <property type="component" value="Unassembled WGS sequence"/>
</dbReference>